<dbReference type="InterPro" id="IPR001680">
    <property type="entry name" value="WD40_rpt"/>
</dbReference>
<evidence type="ECO:0000256" key="1">
    <source>
        <dbReference type="ARBA" id="ARBA00022574"/>
    </source>
</evidence>
<comment type="caution">
    <text evidence="4">The sequence shown here is derived from an EMBL/GenBank/DDBJ whole genome shotgun (WGS) entry which is preliminary data.</text>
</comment>
<sequence length="1325" mass="139572">MEPQHRRALLVGISGFASQEHQALSDLDFAPAAITDLATVLRDGFGFSVTEIVEHSMTAVRLGRLVKETLEAAGDGTVLMVHLLTHGEAKDQALYALGSDATPHESTEIGGWLTGLQHVEDRPTVLFTLDLCSSGTVTQLPWQSRYDRIGRKGWVIAACEPEQDAFNGHFTTALTEVLRDIADHRLPVGPHLPYIPLGTVADAVRRAVVALADANRVYRQYVTVSRVEVSAEHVMLPLFPNPAHAAEGTGTDEPITGAAHRTAAAPPDLDALLEEVAHGKDLRHFVDSATGLEGRHASAGHAGAFTGRAHELRRMSRWLNAEETSSVAVVTGSPGAGKSALLGMLVCAAHAHLRRPTQHIWAMATAAPLPVPHLAVIHARDRSLAAIASSLGDQLTLGALAPDELLDTLRTLRQSPPPTVVLDALDEATDVLATVTWLTRLTALTRSDGSCAVRLLVATRAYGETDVLRAQARKAGCCFDLDDVEPAVLLADLHAYVSGILRAVPALTRRHQMSGAFAGSLAETLVAHRGNGWGEFLVAGLYTQHFTTSFDPELGNDAAESWGSAVPSTLPEVLELHLAGPTAHAWLKPVLTALSHARGEGMPASVIQRVVAALNPAATPSLADVQDALTAGHTFLRRSTDSDGVAVYRLFHRELARHLHRVEHSGPVLQALLDGLGPPGRRQWPAAEPYVLRHVLGHADDGGALADVVGDPGYLLHADPADYGPFLDGPVRRVVTRWLKARHTFGRRAALALSAVEENEPGIALRVATLPGEQPLSWLPLWAVGRDTSASATGAPMVAVLTARGDLQSWNWESPRADVLITATPRALAFGRGDGGSVLVVGTSQGQIAVADRRGRTVTWDPQGSAITALTATEFAGGSLVISANSAGEVRAYDLQSGGQVGPEVMVPGLPPTTLAAVGHGTSTAVVCTSGAGRLWSWYCGGPDAPAPREWVTKSPVHCLAVGHLADRLVLLTGCADGTTIVWDMQSHTQKRVLTISRAPVGAIALGRMGERCVAVIGSQEGTLSVWDLSTFRQVGEPIQVDGDPIRAIALHHTADGELCGLVCGGSTALWNLDRRTRLHDYGQRGAHHAVLTGPDAPHAPSGAGAAPKVTSVGILTADRSSTGTPGTALYADEGGTCYAADPLTGRQVSEPLSGDGAPVTAIETIALGGVAVALLRSSRRCRLWDPRSGAHAARIPWEEPPRGPADPRLSAAFVGDALITVQAGTDGHLRIGEQTIADAHLGAVTVVVTTHLSGRPVALSGGTDGILRIWDLEERRCVDEIAFGQPIFAVAPNGEGILLVGAGERVYALQRLATRPEARPSGTS</sequence>
<dbReference type="PANTHER" id="PTHR22847">
    <property type="entry name" value="WD40 REPEAT PROTEIN"/>
    <property type="match status" value="1"/>
</dbReference>
<dbReference type="SMART" id="SM00320">
    <property type="entry name" value="WD40"/>
    <property type="match status" value="3"/>
</dbReference>
<dbReference type="EMBL" id="BAAATM010000003">
    <property type="protein sequence ID" value="GAA2520366.1"/>
    <property type="molecule type" value="Genomic_DNA"/>
</dbReference>
<evidence type="ECO:0000256" key="2">
    <source>
        <dbReference type="ARBA" id="ARBA00022737"/>
    </source>
</evidence>
<reference evidence="4 5" key="1">
    <citation type="journal article" date="2019" name="Int. J. Syst. Evol. Microbiol.">
        <title>The Global Catalogue of Microorganisms (GCM) 10K type strain sequencing project: providing services to taxonomists for standard genome sequencing and annotation.</title>
        <authorList>
            <consortium name="The Broad Institute Genomics Platform"/>
            <consortium name="The Broad Institute Genome Sequencing Center for Infectious Disease"/>
            <person name="Wu L."/>
            <person name="Ma J."/>
        </authorList>
    </citation>
    <scope>NUCLEOTIDE SEQUENCE [LARGE SCALE GENOMIC DNA]</scope>
    <source>
        <strain evidence="4 5">JCM 6924</strain>
    </source>
</reference>
<dbReference type="RefSeq" id="WP_344534670.1">
    <property type="nucleotide sequence ID" value="NZ_BAAATM010000003.1"/>
</dbReference>
<keyword evidence="1 3" id="KW-0853">WD repeat</keyword>
<organism evidence="4 5">
    <name type="scientific">Streptomyces levis</name>
    <dbReference type="NCBI Taxonomy" id="285566"/>
    <lineage>
        <taxon>Bacteria</taxon>
        <taxon>Bacillati</taxon>
        <taxon>Actinomycetota</taxon>
        <taxon>Actinomycetes</taxon>
        <taxon>Kitasatosporales</taxon>
        <taxon>Streptomycetaceae</taxon>
        <taxon>Streptomyces</taxon>
    </lineage>
</organism>
<dbReference type="PROSITE" id="PS00678">
    <property type="entry name" value="WD_REPEATS_1"/>
    <property type="match status" value="1"/>
</dbReference>
<keyword evidence="2" id="KW-0677">Repeat</keyword>
<dbReference type="SUPFAM" id="SSF50978">
    <property type="entry name" value="WD40 repeat-like"/>
    <property type="match status" value="1"/>
</dbReference>
<dbReference type="InterPro" id="IPR027417">
    <property type="entry name" value="P-loop_NTPase"/>
</dbReference>
<dbReference type="InterPro" id="IPR036322">
    <property type="entry name" value="WD40_repeat_dom_sf"/>
</dbReference>
<name>A0ABN3NF01_9ACTN</name>
<evidence type="ECO:0000256" key="3">
    <source>
        <dbReference type="PROSITE-ProRule" id="PRU00221"/>
    </source>
</evidence>
<keyword evidence="5" id="KW-1185">Reference proteome</keyword>
<dbReference type="SUPFAM" id="SSF52540">
    <property type="entry name" value="P-loop containing nucleoside triphosphate hydrolases"/>
    <property type="match status" value="1"/>
</dbReference>
<dbReference type="Gene3D" id="3.40.50.300">
    <property type="entry name" value="P-loop containing nucleotide triphosphate hydrolases"/>
    <property type="match status" value="1"/>
</dbReference>
<dbReference type="Gene3D" id="3.40.50.1460">
    <property type="match status" value="1"/>
</dbReference>
<dbReference type="InterPro" id="IPR019775">
    <property type="entry name" value="WD40_repeat_CS"/>
</dbReference>
<evidence type="ECO:0000313" key="5">
    <source>
        <dbReference type="Proteomes" id="UP001501095"/>
    </source>
</evidence>
<evidence type="ECO:0008006" key="6">
    <source>
        <dbReference type="Google" id="ProtNLM"/>
    </source>
</evidence>
<dbReference type="PANTHER" id="PTHR22847:SF637">
    <property type="entry name" value="WD REPEAT DOMAIN 5B"/>
    <property type="match status" value="1"/>
</dbReference>
<dbReference type="InterPro" id="IPR015943">
    <property type="entry name" value="WD40/YVTN_repeat-like_dom_sf"/>
</dbReference>
<proteinExistence type="predicted"/>
<evidence type="ECO:0000313" key="4">
    <source>
        <dbReference type="EMBL" id="GAA2520366.1"/>
    </source>
</evidence>
<protein>
    <recommendedName>
        <fullName evidence="6">Peptidase C14 caspase domain-containing protein</fullName>
    </recommendedName>
</protein>
<gene>
    <name evidence="4" type="ORF">GCM10010423_11140</name>
</gene>
<dbReference type="Gene3D" id="2.130.10.10">
    <property type="entry name" value="YVTN repeat-like/Quinoprotein amine dehydrogenase"/>
    <property type="match status" value="3"/>
</dbReference>
<accession>A0ABN3NF01</accession>
<dbReference type="PROSITE" id="PS50082">
    <property type="entry name" value="WD_REPEATS_2"/>
    <property type="match status" value="1"/>
</dbReference>
<feature type="repeat" description="WD" evidence="3">
    <location>
        <begin position="1260"/>
        <end position="1281"/>
    </location>
</feature>
<dbReference type="Proteomes" id="UP001501095">
    <property type="component" value="Unassembled WGS sequence"/>
</dbReference>